<proteinExistence type="predicted"/>
<accession>A0A0L9UWV9</accession>
<sequence length="479" mass="53683">MFLSWIMIWLSSLLCEVLLGHFGELCCVTSENRRNVPCVVSFILDRTAPDSETDFQMEICWMDESDEEVVGDTMSHTAAHEKKALSCVIRVNEGTTITCERMQCSGLSLAEWKTHLEKEHPAEFEEEARPHQQWGLSDYADSLSELFCTVSHPDEMLSVRAFTQRIGALCEWLERVALCLVIRIVNMGVVRMVVAWENASLIRIANLGRYARGGYLVVPYVVIHSESLVEIQKQTAESARQGAPIWKGDTCPNLERGPLLLVKECNALDYHLLNGRHIWRKSIQLSLKKKHVHTSSGGSRVFQLGEDEKATVLRSNAVTGVGSTVTAELEAEVDGPADYSIHKTAAGTFTCNKNRTLEEIESTSSKVMAAGRSFTVPAVKACPARPEEHVEGKKRSKHTMAAFFNAAATSRFDQRDAHEMKKLAGKEKKKNPEQQLGPVKLTVIGEAWQQLRSKKKKKRSGTHDVGFWMNKNEETHGRF</sequence>
<feature type="chain" id="PRO_5012136050" description="HMG box domain-containing protein" evidence="2">
    <location>
        <begin position="16"/>
        <end position="479"/>
    </location>
</feature>
<evidence type="ECO:0000313" key="4">
    <source>
        <dbReference type="Proteomes" id="UP000053144"/>
    </source>
</evidence>
<dbReference type="Gramene" id="KOM47253">
    <property type="protein sequence ID" value="KOM47253"/>
    <property type="gene ID" value="LR48_Vigan07g095700"/>
</dbReference>
<feature type="signal peptide" evidence="2">
    <location>
        <begin position="1"/>
        <end position="15"/>
    </location>
</feature>
<name>A0A0L9UWV9_PHAAN</name>
<feature type="region of interest" description="Disordered" evidence="1">
    <location>
        <begin position="452"/>
        <end position="479"/>
    </location>
</feature>
<dbReference type="Proteomes" id="UP000053144">
    <property type="component" value="Chromosome 7"/>
</dbReference>
<dbReference type="AlphaFoldDB" id="A0A0L9UWV9"/>
<evidence type="ECO:0000256" key="2">
    <source>
        <dbReference type="SAM" id="SignalP"/>
    </source>
</evidence>
<evidence type="ECO:0000256" key="1">
    <source>
        <dbReference type="SAM" id="MobiDB-lite"/>
    </source>
</evidence>
<organism evidence="3 4">
    <name type="scientific">Phaseolus angularis</name>
    <name type="common">Azuki bean</name>
    <name type="synonym">Vigna angularis</name>
    <dbReference type="NCBI Taxonomy" id="3914"/>
    <lineage>
        <taxon>Eukaryota</taxon>
        <taxon>Viridiplantae</taxon>
        <taxon>Streptophyta</taxon>
        <taxon>Embryophyta</taxon>
        <taxon>Tracheophyta</taxon>
        <taxon>Spermatophyta</taxon>
        <taxon>Magnoliopsida</taxon>
        <taxon>eudicotyledons</taxon>
        <taxon>Gunneridae</taxon>
        <taxon>Pentapetalae</taxon>
        <taxon>rosids</taxon>
        <taxon>fabids</taxon>
        <taxon>Fabales</taxon>
        <taxon>Fabaceae</taxon>
        <taxon>Papilionoideae</taxon>
        <taxon>50 kb inversion clade</taxon>
        <taxon>NPAAA clade</taxon>
        <taxon>indigoferoid/millettioid clade</taxon>
        <taxon>Phaseoleae</taxon>
        <taxon>Vigna</taxon>
    </lineage>
</organism>
<keyword evidence="2" id="KW-0732">Signal</keyword>
<protein>
    <recommendedName>
        <fullName evidence="5">HMG box domain-containing protein</fullName>
    </recommendedName>
</protein>
<dbReference type="EMBL" id="CM003377">
    <property type="protein sequence ID" value="KOM47253.1"/>
    <property type="molecule type" value="Genomic_DNA"/>
</dbReference>
<evidence type="ECO:0000313" key="3">
    <source>
        <dbReference type="EMBL" id="KOM47253.1"/>
    </source>
</evidence>
<gene>
    <name evidence="3" type="ORF">LR48_Vigan07g095700</name>
</gene>
<evidence type="ECO:0008006" key="5">
    <source>
        <dbReference type="Google" id="ProtNLM"/>
    </source>
</evidence>
<reference evidence="4" key="1">
    <citation type="journal article" date="2015" name="Proc. Natl. Acad. Sci. U.S.A.">
        <title>Genome sequencing of adzuki bean (Vigna angularis) provides insight into high starch and low fat accumulation and domestication.</title>
        <authorList>
            <person name="Yang K."/>
            <person name="Tian Z."/>
            <person name="Chen C."/>
            <person name="Luo L."/>
            <person name="Zhao B."/>
            <person name="Wang Z."/>
            <person name="Yu L."/>
            <person name="Li Y."/>
            <person name="Sun Y."/>
            <person name="Li W."/>
            <person name="Chen Y."/>
            <person name="Li Y."/>
            <person name="Zhang Y."/>
            <person name="Ai D."/>
            <person name="Zhao J."/>
            <person name="Shang C."/>
            <person name="Ma Y."/>
            <person name="Wu B."/>
            <person name="Wang M."/>
            <person name="Gao L."/>
            <person name="Sun D."/>
            <person name="Zhang P."/>
            <person name="Guo F."/>
            <person name="Wang W."/>
            <person name="Li Y."/>
            <person name="Wang J."/>
            <person name="Varshney R.K."/>
            <person name="Wang J."/>
            <person name="Ling H.Q."/>
            <person name="Wan P."/>
        </authorList>
    </citation>
    <scope>NUCLEOTIDE SEQUENCE</scope>
    <source>
        <strain evidence="4">cv. Jingnong 6</strain>
    </source>
</reference>